<evidence type="ECO:0000313" key="4">
    <source>
        <dbReference type="Proteomes" id="UP001529510"/>
    </source>
</evidence>
<comment type="caution">
    <text evidence="3">The sequence shown here is derived from an EMBL/GenBank/DDBJ whole genome shotgun (WGS) entry which is preliminary data.</text>
</comment>
<accession>A0ABD0NUX7</accession>
<name>A0ABD0NUX7_CIRMR</name>
<keyword evidence="2" id="KW-0472">Membrane</keyword>
<reference evidence="3 4" key="1">
    <citation type="submission" date="2024-05" db="EMBL/GenBank/DDBJ databases">
        <title>Genome sequencing and assembly of Indian major carp, Cirrhinus mrigala (Hamilton, 1822).</title>
        <authorList>
            <person name="Mohindra V."/>
            <person name="Chowdhury L.M."/>
            <person name="Lal K."/>
            <person name="Jena J.K."/>
        </authorList>
    </citation>
    <scope>NUCLEOTIDE SEQUENCE [LARGE SCALE GENOMIC DNA]</scope>
    <source>
        <strain evidence="3">CM1030</strain>
        <tissue evidence="3">Blood</tissue>
    </source>
</reference>
<feature type="non-terminal residue" evidence="3">
    <location>
        <position position="1"/>
    </location>
</feature>
<dbReference type="InterPro" id="IPR020894">
    <property type="entry name" value="Cadherin_CS"/>
</dbReference>
<evidence type="ECO:0000256" key="1">
    <source>
        <dbReference type="ARBA" id="ARBA00004370"/>
    </source>
</evidence>
<keyword evidence="4" id="KW-1185">Reference proteome</keyword>
<feature type="non-terminal residue" evidence="3">
    <location>
        <position position="72"/>
    </location>
</feature>
<organism evidence="3 4">
    <name type="scientific">Cirrhinus mrigala</name>
    <name type="common">Mrigala</name>
    <dbReference type="NCBI Taxonomy" id="683832"/>
    <lineage>
        <taxon>Eukaryota</taxon>
        <taxon>Metazoa</taxon>
        <taxon>Chordata</taxon>
        <taxon>Craniata</taxon>
        <taxon>Vertebrata</taxon>
        <taxon>Euteleostomi</taxon>
        <taxon>Actinopterygii</taxon>
        <taxon>Neopterygii</taxon>
        <taxon>Teleostei</taxon>
        <taxon>Ostariophysi</taxon>
        <taxon>Cypriniformes</taxon>
        <taxon>Cyprinidae</taxon>
        <taxon>Labeoninae</taxon>
        <taxon>Labeonini</taxon>
        <taxon>Cirrhinus</taxon>
    </lineage>
</organism>
<evidence type="ECO:0000256" key="2">
    <source>
        <dbReference type="ARBA" id="ARBA00023136"/>
    </source>
</evidence>
<dbReference type="PROSITE" id="PS00232">
    <property type="entry name" value="CADHERIN_1"/>
    <property type="match status" value="1"/>
</dbReference>
<dbReference type="Gene3D" id="2.60.40.60">
    <property type="entry name" value="Cadherins"/>
    <property type="match status" value="1"/>
</dbReference>
<dbReference type="Proteomes" id="UP001529510">
    <property type="component" value="Unassembled WGS sequence"/>
</dbReference>
<comment type="subcellular location">
    <subcellularLocation>
        <location evidence="1">Membrane</location>
    </subcellularLocation>
</comment>
<proteinExistence type="predicted"/>
<evidence type="ECO:0000313" key="3">
    <source>
        <dbReference type="EMBL" id="KAL0164253.1"/>
    </source>
</evidence>
<sequence length="72" mass="8006">KTGKGMVIIQIEDVNDNIPVIQGRDLIMCSKGDTQSSVLVGAMDMDKQPYTTPFTFELGADQDKKWKLKDTT</sequence>
<evidence type="ECO:0008006" key="5">
    <source>
        <dbReference type="Google" id="ProtNLM"/>
    </source>
</evidence>
<dbReference type="GO" id="GO:0016020">
    <property type="term" value="C:membrane"/>
    <property type="evidence" value="ECO:0007669"/>
    <property type="project" value="UniProtKB-SubCell"/>
</dbReference>
<dbReference type="AlphaFoldDB" id="A0ABD0NUX7"/>
<protein>
    <recommendedName>
        <fullName evidence="5">Cadherin domain-containing protein</fullName>
    </recommendedName>
</protein>
<gene>
    <name evidence="3" type="ORF">M9458_040006</name>
</gene>
<dbReference type="EMBL" id="JAMKFB020000020">
    <property type="protein sequence ID" value="KAL0164253.1"/>
    <property type="molecule type" value="Genomic_DNA"/>
</dbReference>